<dbReference type="AlphaFoldDB" id="G7VQE3"/>
<dbReference type="HOGENOM" id="CLU_3101749_0_0_9"/>
<sequence>MRLHAPAKVEKAVFEKGRASISMEALPEMLGDADYLMLGIRGDGVDLISKK</sequence>
<name>G7VQE3_PAETH</name>
<gene>
    <name evidence="1" type="ordered locus">HPL003_25685</name>
</gene>
<proteinExistence type="predicted"/>
<reference evidence="2" key="1">
    <citation type="submission" date="2011-11" db="EMBL/GenBank/DDBJ databases">
        <title>Complete sequence of Paenibacillus terrae HPL-003.</title>
        <authorList>
            <person name="Shin S.H."/>
            <person name="Kim S."/>
            <person name="Kim J.Y."/>
        </authorList>
    </citation>
    <scope>NUCLEOTIDE SEQUENCE [LARGE SCALE GENOMIC DNA]</scope>
    <source>
        <strain evidence="2">HPL-003</strain>
    </source>
</reference>
<evidence type="ECO:0000313" key="2">
    <source>
        <dbReference type="Proteomes" id="UP000005876"/>
    </source>
</evidence>
<dbReference type="EMBL" id="CP003107">
    <property type="protein sequence ID" value="AET61853.1"/>
    <property type="molecule type" value="Genomic_DNA"/>
</dbReference>
<accession>G7VQE3</accession>
<reference key="2">
    <citation type="submission" date="2011-11" db="EMBL/GenBank/DDBJ databases">
        <authorList>
            <person name="Shin S.H."/>
            <person name="Kim S."/>
            <person name="Kim J.Y."/>
        </authorList>
    </citation>
    <scope>NUCLEOTIDE SEQUENCE</scope>
    <source>
        <strain>HPL-003</strain>
    </source>
</reference>
<evidence type="ECO:0000313" key="1">
    <source>
        <dbReference type="EMBL" id="AET61853.1"/>
    </source>
</evidence>
<dbReference type="KEGG" id="pta:HPL003_25685"/>
<reference evidence="1 2" key="3">
    <citation type="journal article" date="2012" name="J. Bacteriol.">
        <title>Genome Sequence of Paenibacillus terrae HPL-003, a Xylanase-Producing Bacterium Isolated from Soil Found in Forest Residue.</title>
        <authorList>
            <person name="Shin S.H."/>
            <person name="Kim S."/>
            <person name="Kim J.Y."/>
            <person name="Song H.Y."/>
            <person name="Cho S.J."/>
            <person name="Kim D.R."/>
            <person name="Lee K.I."/>
            <person name="Lim H.K."/>
            <person name="Park N.J."/>
            <person name="Hwang I.T."/>
            <person name="Yang K.S."/>
        </authorList>
    </citation>
    <scope>NUCLEOTIDE SEQUENCE [LARGE SCALE GENOMIC DNA]</scope>
    <source>
        <strain evidence="1 2">HPL-003</strain>
    </source>
</reference>
<dbReference type="STRING" id="985665.HPL003_25685"/>
<organism evidence="1 2">
    <name type="scientific">Paenibacillus terrae (strain HPL-003)</name>
    <dbReference type="NCBI Taxonomy" id="985665"/>
    <lineage>
        <taxon>Bacteria</taxon>
        <taxon>Bacillati</taxon>
        <taxon>Bacillota</taxon>
        <taxon>Bacilli</taxon>
        <taxon>Bacillales</taxon>
        <taxon>Paenibacillaceae</taxon>
        <taxon>Paenibacillus</taxon>
    </lineage>
</organism>
<dbReference type="Proteomes" id="UP000005876">
    <property type="component" value="Chromosome"/>
</dbReference>
<protein>
    <submittedName>
        <fullName evidence="1">Ferrichrome-binding protein</fullName>
    </submittedName>
</protein>